<reference evidence="1 2" key="1">
    <citation type="submission" date="2020-03" db="EMBL/GenBank/DDBJ databases">
        <title>Soil Listeria distribution.</title>
        <authorList>
            <person name="Liao J."/>
            <person name="Wiedmann M."/>
        </authorList>
    </citation>
    <scope>NUCLEOTIDE SEQUENCE [LARGE SCALE GENOMIC DNA]</scope>
    <source>
        <strain evidence="1 2">FSL L7-0039</strain>
    </source>
</reference>
<dbReference type="EMBL" id="JAASWV010000009">
    <property type="protein sequence ID" value="MBC2310754.1"/>
    <property type="molecule type" value="Genomic_DNA"/>
</dbReference>
<gene>
    <name evidence="1" type="ORF">HCJ81_07620</name>
</gene>
<dbReference type="AlphaFoldDB" id="A0A7X1DKU0"/>
<accession>A0A7X1DKU0</accession>
<name>A0A7X1DKU0_9LIST</name>
<sequence length="176" mass="20333">MLKKTLLTVGILFAGLCAFLGITWLKDTWPIESTSLKNEEVGKLAIGLDESQISRYYPEFATRYREKETAYYYDDEAHFIVHTDIETKEIICIELRDKIAGQNFTTNRGIGIGSSLADVKQEYGTNYRQKNTELYGDLIEFQDDKTNQKMAFGIDSSNEKVTVVVLFNYKKFRYPY</sequence>
<evidence type="ECO:0000313" key="2">
    <source>
        <dbReference type="Proteomes" id="UP000565628"/>
    </source>
</evidence>
<comment type="caution">
    <text evidence="1">The sequence shown here is derived from an EMBL/GenBank/DDBJ whole genome shotgun (WGS) entry which is preliminary data.</text>
</comment>
<organism evidence="1 2">
    <name type="scientific">Listeria booriae</name>
    <dbReference type="NCBI Taxonomy" id="1552123"/>
    <lineage>
        <taxon>Bacteria</taxon>
        <taxon>Bacillati</taxon>
        <taxon>Bacillota</taxon>
        <taxon>Bacilli</taxon>
        <taxon>Bacillales</taxon>
        <taxon>Listeriaceae</taxon>
        <taxon>Listeria</taxon>
    </lineage>
</organism>
<protein>
    <submittedName>
        <fullName evidence="1">Uncharacterized protein</fullName>
    </submittedName>
</protein>
<evidence type="ECO:0000313" key="1">
    <source>
        <dbReference type="EMBL" id="MBC2310754.1"/>
    </source>
</evidence>
<dbReference type="Proteomes" id="UP000565628">
    <property type="component" value="Unassembled WGS sequence"/>
</dbReference>
<proteinExistence type="predicted"/>
<dbReference type="RefSeq" id="WP_185641880.1">
    <property type="nucleotide sequence ID" value="NZ_JAARZW010000004.1"/>
</dbReference>